<keyword evidence="2" id="KW-1185">Reference proteome</keyword>
<evidence type="ECO:0000313" key="2">
    <source>
        <dbReference type="Proteomes" id="UP000295431"/>
    </source>
</evidence>
<gene>
    <name evidence="1" type="ORF">E1284_07090</name>
</gene>
<dbReference type="EMBL" id="SMJW01000022">
    <property type="protein sequence ID" value="TDC18223.1"/>
    <property type="molecule type" value="Genomic_DNA"/>
</dbReference>
<comment type="caution">
    <text evidence="1">The sequence shown here is derived from an EMBL/GenBank/DDBJ whole genome shotgun (WGS) entry which is preliminary data.</text>
</comment>
<dbReference type="InterPro" id="IPR049747">
    <property type="entry name" value="SCO2522-like"/>
</dbReference>
<proteinExistence type="predicted"/>
<evidence type="ECO:0000313" key="1">
    <source>
        <dbReference type="EMBL" id="TDC18223.1"/>
    </source>
</evidence>
<name>A0A4R4PB54_9ACTN</name>
<sequence>MTEPELEVAVLTSRPRVELVPRSHLSLELGHLYMEDLLEGPQALGRHFARISPWADSVRARHPAPMRVSTCFLVDDYFSQLTSPKKLVPELLDAARDAGLGIDYLVRESACASAGEVSPAELVLGRIVSDPPRGSNGLRPPVHTTGWVSNSRDRLRPDGLDEALATRPWRPPEQNGARSHSICMEVQLWDDLDGRRRWSCAMLSAVWQLLRLGLLRHQGKPVISPERWTAEYPDRWEDLPPLVRLTDGAQPFAAFQTMSVLETRFAGVEAAVRTILDQVSVDPAVSEQTAAQAAAQGIELPADVVGRISHVFNDGF</sequence>
<dbReference type="Proteomes" id="UP000295431">
    <property type="component" value="Unassembled WGS sequence"/>
</dbReference>
<dbReference type="OrthoDB" id="4561843at2"/>
<accession>A0A4R4PB54</accession>
<dbReference type="RefSeq" id="WP_131938184.1">
    <property type="nucleotide sequence ID" value="NZ_BAAAMX010000059.1"/>
</dbReference>
<organism evidence="1 2">
    <name type="scientific">Actinomadura bangladeshensis</name>
    <dbReference type="NCBI Taxonomy" id="453573"/>
    <lineage>
        <taxon>Bacteria</taxon>
        <taxon>Bacillati</taxon>
        <taxon>Actinomycetota</taxon>
        <taxon>Actinomycetes</taxon>
        <taxon>Streptosporangiales</taxon>
        <taxon>Thermomonosporaceae</taxon>
        <taxon>Actinomadura</taxon>
    </lineage>
</organism>
<protein>
    <submittedName>
        <fullName evidence="1">Uncharacterized protein</fullName>
    </submittedName>
</protein>
<dbReference type="AlphaFoldDB" id="A0A4R4PB54"/>
<dbReference type="NCBIfam" id="NF040566">
    <property type="entry name" value="SCO2522_fam"/>
    <property type="match status" value="1"/>
</dbReference>
<reference evidence="1 2" key="1">
    <citation type="submission" date="2019-03" db="EMBL/GenBank/DDBJ databases">
        <title>Draft genome sequences of novel Actinobacteria.</title>
        <authorList>
            <person name="Sahin N."/>
            <person name="Ay H."/>
            <person name="Saygin H."/>
        </authorList>
    </citation>
    <scope>NUCLEOTIDE SEQUENCE [LARGE SCALE GENOMIC DNA]</scope>
    <source>
        <strain evidence="1 2">DSM 45347</strain>
    </source>
</reference>